<evidence type="ECO:0000313" key="1">
    <source>
        <dbReference type="EMBL" id="KAL0488599.1"/>
    </source>
</evidence>
<dbReference type="SUPFAM" id="SSF56281">
    <property type="entry name" value="Metallo-hydrolase/oxidoreductase"/>
    <property type="match status" value="1"/>
</dbReference>
<dbReference type="PANTHER" id="PTHR33835:SF1">
    <property type="entry name" value="METALLO-BETA-LACTAMASE DOMAIN-CONTAINING PROTEIN"/>
    <property type="match status" value="1"/>
</dbReference>
<organism evidence="1 2">
    <name type="scientific">Acrasis kona</name>
    <dbReference type="NCBI Taxonomy" id="1008807"/>
    <lineage>
        <taxon>Eukaryota</taxon>
        <taxon>Discoba</taxon>
        <taxon>Heterolobosea</taxon>
        <taxon>Tetramitia</taxon>
        <taxon>Eutetramitia</taxon>
        <taxon>Acrasidae</taxon>
        <taxon>Acrasis</taxon>
    </lineage>
</organism>
<accession>A0AAW2ZGY9</accession>
<gene>
    <name evidence="1" type="ORF">AKO1_015753</name>
</gene>
<feature type="non-terminal residue" evidence="1">
    <location>
        <position position="255"/>
    </location>
</feature>
<dbReference type="InterPro" id="IPR025638">
    <property type="entry name" value="DUF4336"/>
</dbReference>
<dbReference type="InterPro" id="IPR036866">
    <property type="entry name" value="RibonucZ/Hydroxyglut_hydro"/>
</dbReference>
<evidence type="ECO:0000313" key="2">
    <source>
        <dbReference type="Proteomes" id="UP001431209"/>
    </source>
</evidence>
<keyword evidence="2" id="KW-1185">Reference proteome</keyword>
<dbReference type="PANTHER" id="PTHR33835">
    <property type="entry name" value="YALI0C07656P"/>
    <property type="match status" value="1"/>
</dbReference>
<reference evidence="1 2" key="1">
    <citation type="submission" date="2024-03" db="EMBL/GenBank/DDBJ databases">
        <title>The Acrasis kona genome and developmental transcriptomes reveal deep origins of eukaryotic multicellular pathways.</title>
        <authorList>
            <person name="Sheikh S."/>
            <person name="Fu C.-J."/>
            <person name="Brown M.W."/>
            <person name="Baldauf S.L."/>
        </authorList>
    </citation>
    <scope>NUCLEOTIDE SEQUENCE [LARGE SCALE GENOMIC DNA]</scope>
    <source>
        <strain evidence="1 2">ATCC MYA-3509</strain>
    </source>
</reference>
<proteinExistence type="predicted"/>
<name>A0AAW2ZGY9_9EUKA</name>
<dbReference type="AlphaFoldDB" id="A0AAW2ZGY9"/>
<dbReference type="Proteomes" id="UP001431209">
    <property type="component" value="Unassembled WGS sequence"/>
</dbReference>
<dbReference type="EMBL" id="JAOPGA020001452">
    <property type="protein sequence ID" value="KAL0488599.1"/>
    <property type="molecule type" value="Genomic_DNA"/>
</dbReference>
<comment type="caution">
    <text evidence="1">The sequence shown here is derived from an EMBL/GenBank/DDBJ whole genome shotgun (WGS) entry which is preliminary data.</text>
</comment>
<sequence length="255" mass="28527">MPQPTVYIREVTPTVHILSTQFKRFGIIPLGGRCTIFKLRDGGLVAISPINLECGGSSDTLNYVKNTLGGDLRLIVAPDLAHWMYLSQWKKEFPNAKIIGIEGQDAVCSNTVEFDDFFTKTTDCEEIARKYNVEGQISFVYFPGFVGKDVVVYHHESKSLAEADLIFNLPAKEQYGGVSPSTIMNKMHASSVWTQRFLWNFGVKDKIDTSVKAKKVAALDITRIIPCHGDVLKMVTWHGISAFNVFLRCNGIKVF</sequence>
<protein>
    <submittedName>
        <fullName evidence="1">tRNA sulfurtransferase</fullName>
    </submittedName>
</protein>